<protein>
    <submittedName>
        <fullName evidence="3">Amp-CoA ligase</fullName>
    </submittedName>
</protein>
<name>F8P2A2_SERL9</name>
<dbReference type="SUPFAM" id="SSF56801">
    <property type="entry name" value="Acetyl-CoA synthetase-like"/>
    <property type="match status" value="1"/>
</dbReference>
<dbReference type="EMBL" id="GL945436">
    <property type="protein sequence ID" value="EGO23280.1"/>
    <property type="molecule type" value="Genomic_DNA"/>
</dbReference>
<reference evidence="3" key="1">
    <citation type="submission" date="2011-04" db="EMBL/GenBank/DDBJ databases">
        <title>Evolution of plant cell wall degrading machinery underlies the functional diversity of forest fungi.</title>
        <authorList>
            <consortium name="US DOE Joint Genome Institute (JGI-PGF)"/>
            <person name="Eastwood D.C."/>
            <person name="Floudas D."/>
            <person name="Binder M."/>
            <person name="Majcherczyk A."/>
            <person name="Schneider P."/>
            <person name="Aerts A."/>
            <person name="Asiegbu F.O."/>
            <person name="Baker S.E."/>
            <person name="Barry K."/>
            <person name="Bendiksby M."/>
            <person name="Blumentritt M."/>
            <person name="Coutinho P.M."/>
            <person name="Cullen D."/>
            <person name="Cullen D."/>
            <person name="Gathman A."/>
            <person name="Goodell B."/>
            <person name="Henrissat B."/>
            <person name="Ihrmark K."/>
            <person name="Kauserud H."/>
            <person name="Kohler A."/>
            <person name="LaButti K."/>
            <person name="Lapidus A."/>
            <person name="Lavin J.L."/>
            <person name="Lee Y.-H."/>
            <person name="Lindquist E."/>
            <person name="Lilly W."/>
            <person name="Lucas S."/>
            <person name="Morin E."/>
            <person name="Murat C."/>
            <person name="Oguiza J.A."/>
            <person name="Park J."/>
            <person name="Pisabarro A.G."/>
            <person name="Riley R."/>
            <person name="Rosling A."/>
            <person name="Salamov A."/>
            <person name="Schmidt O."/>
            <person name="Schmutz J."/>
            <person name="Skrede I."/>
            <person name="Stenlid J."/>
            <person name="Wiebenga A."/>
            <person name="Xie X."/>
            <person name="Kues U."/>
            <person name="Hibbett D.S."/>
            <person name="Hoffmeister D."/>
            <person name="Hogberg N."/>
            <person name="Martin F."/>
            <person name="Grigoriev I.V."/>
            <person name="Watkinson S.C."/>
        </authorList>
    </citation>
    <scope>NUCLEOTIDE SEQUENCE</scope>
    <source>
        <strain evidence="3">S7.9</strain>
    </source>
</reference>
<accession>F8P2A2</accession>
<evidence type="ECO:0000313" key="3">
    <source>
        <dbReference type="EMBL" id="EGO23280.1"/>
    </source>
</evidence>
<dbReference type="HOGENOM" id="CLU_1595562_0_0_1"/>
<dbReference type="Gene3D" id="3.30.300.30">
    <property type="match status" value="1"/>
</dbReference>
<organism>
    <name type="scientific">Serpula lacrymans var. lacrymans (strain S7.9)</name>
    <name type="common">Dry rot fungus</name>
    <dbReference type="NCBI Taxonomy" id="578457"/>
    <lineage>
        <taxon>Eukaryota</taxon>
        <taxon>Fungi</taxon>
        <taxon>Dikarya</taxon>
        <taxon>Basidiomycota</taxon>
        <taxon>Agaricomycotina</taxon>
        <taxon>Agaricomycetes</taxon>
        <taxon>Agaricomycetidae</taxon>
        <taxon>Boletales</taxon>
        <taxon>Coniophorineae</taxon>
        <taxon>Serpulaceae</taxon>
        <taxon>Serpula</taxon>
    </lineage>
</organism>
<dbReference type="PANTHER" id="PTHR44845:SF6">
    <property type="entry name" value="BETA-ALANINE-ACTIVATING ENZYME"/>
    <property type="match status" value="1"/>
</dbReference>
<proteinExistence type="predicted"/>
<evidence type="ECO:0000256" key="1">
    <source>
        <dbReference type="ARBA" id="ARBA00022450"/>
    </source>
</evidence>
<dbReference type="GO" id="GO:0016874">
    <property type="term" value="F:ligase activity"/>
    <property type="evidence" value="ECO:0007669"/>
    <property type="project" value="UniProtKB-KW"/>
</dbReference>
<keyword evidence="1" id="KW-0596">Phosphopantetheine</keyword>
<dbReference type="OrthoDB" id="416786at2759"/>
<dbReference type="KEGG" id="sla:SERLADRAFT_472196"/>
<dbReference type="PANTHER" id="PTHR44845">
    <property type="entry name" value="CARRIER DOMAIN-CONTAINING PROTEIN"/>
    <property type="match status" value="1"/>
</dbReference>
<dbReference type="GeneID" id="18820090"/>
<keyword evidence="2" id="KW-0597">Phosphoprotein</keyword>
<dbReference type="AlphaFoldDB" id="F8P2A2"/>
<gene>
    <name evidence="3" type="primary">acl4</name>
    <name evidence="3" type="ORF">SERLADRAFT_472196</name>
</gene>
<dbReference type="RefSeq" id="XP_007320520.1">
    <property type="nucleotide sequence ID" value="XM_007320458.1"/>
</dbReference>
<evidence type="ECO:0000256" key="2">
    <source>
        <dbReference type="ARBA" id="ARBA00022553"/>
    </source>
</evidence>
<keyword evidence="3" id="KW-0436">Ligase</keyword>
<dbReference type="Proteomes" id="UP000008064">
    <property type="component" value="Unassembled WGS sequence"/>
</dbReference>
<dbReference type="InterPro" id="IPR045851">
    <property type="entry name" value="AMP-bd_C_sf"/>
</dbReference>
<sequence length="167" mass="18815">MGLGESSKATRIYRTGDIGKLVSSPRGPMLEYVGRNDNQVKIRGQRLEPGEIEAVLCSRGHGIGQAAVVVTENDRMLAFVVKKDAEDEKVRDDAVKFTVNQNAWDAFQAQYDWESIDSTMTGRDFTGWVCPFLDISWSYAYISKGEYVRWRANISISHGRMAYRHSG</sequence>